<keyword evidence="4" id="KW-1185">Reference proteome</keyword>
<comment type="caution">
    <text evidence="3">The sequence shown here is derived from an EMBL/GenBank/DDBJ whole genome shotgun (WGS) entry which is preliminary data.</text>
</comment>
<dbReference type="Pfam" id="PF25873">
    <property type="entry name" value="WHD_MalT"/>
    <property type="match status" value="1"/>
</dbReference>
<evidence type="ECO:0000313" key="4">
    <source>
        <dbReference type="Proteomes" id="UP000269289"/>
    </source>
</evidence>
<organism evidence="3 4">
    <name type="scientific">Cellulomonas triticagri</name>
    <dbReference type="NCBI Taxonomy" id="2483352"/>
    <lineage>
        <taxon>Bacteria</taxon>
        <taxon>Bacillati</taxon>
        <taxon>Actinomycetota</taxon>
        <taxon>Actinomycetes</taxon>
        <taxon>Micrococcales</taxon>
        <taxon>Cellulomonadaceae</taxon>
        <taxon>Cellulomonas</taxon>
    </lineage>
</organism>
<protein>
    <recommendedName>
        <fullName evidence="2">MalT-like winged helix domain-containing protein</fullName>
    </recommendedName>
</protein>
<evidence type="ECO:0000313" key="3">
    <source>
        <dbReference type="EMBL" id="RMI14275.1"/>
    </source>
</evidence>
<dbReference type="SUPFAM" id="SSF52540">
    <property type="entry name" value="P-loop containing nucleoside triphosphate hydrolases"/>
    <property type="match status" value="1"/>
</dbReference>
<feature type="domain" description="MalT-like winged helix" evidence="2">
    <location>
        <begin position="263"/>
        <end position="349"/>
    </location>
</feature>
<dbReference type="InterPro" id="IPR059106">
    <property type="entry name" value="WHD_MalT"/>
</dbReference>
<dbReference type="EMBL" id="RFFI01000002">
    <property type="protein sequence ID" value="RMI14275.1"/>
    <property type="molecule type" value="Genomic_DNA"/>
</dbReference>
<feature type="region of interest" description="Disordered" evidence="1">
    <location>
        <begin position="1"/>
        <end position="26"/>
    </location>
</feature>
<dbReference type="InterPro" id="IPR027417">
    <property type="entry name" value="P-loop_NTPase"/>
</dbReference>
<name>A0A3M2JU44_9CELL</name>
<dbReference type="AlphaFoldDB" id="A0A3M2JU44"/>
<proteinExistence type="predicted"/>
<dbReference type="Proteomes" id="UP000269289">
    <property type="component" value="Unassembled WGS sequence"/>
</dbReference>
<gene>
    <name evidence="3" type="ORF">EBM89_00490</name>
</gene>
<feature type="non-terminal residue" evidence="3">
    <location>
        <position position="380"/>
    </location>
</feature>
<accession>A0A3M2JU44</accession>
<reference evidence="3 4" key="1">
    <citation type="submission" date="2018-10" db="EMBL/GenBank/DDBJ databases">
        <title>Isolation, diversity and antifungal activity of actinobacteria from wheat.</title>
        <authorList>
            <person name="Han C."/>
        </authorList>
    </citation>
    <scope>NUCLEOTIDE SEQUENCE [LARGE SCALE GENOMIC DNA]</scope>
    <source>
        <strain evidence="3 4">NEAU-YY56</strain>
    </source>
</reference>
<sequence>MVDVGGRPTARSATTPAGKISPPVAPAGHLERPRLLGALDDALAAHRTVLVAAPAGFGKSCLLASWVSHRTTPVAWVSVDGLDDDPGRLARVLADAVERARPGTLTARWTAAADAATSRRVDALLADVEAAGADLTVVLDDVHTLSSATARTVLAPLLRYPAMPRVVVAGRHDTTLPVNRMRISGDLGELRAGALAFTRDEVAAFARLNGTAADAAGVATLWDLTQGWPVAVRLAVAAGLLDRDLATVQPLAGTDVPITGYLVEEVIGTLPPDLASFVLLASTADALDADLAEALVPGGSAALEQCADRGVFLTRAGGQGGQGGLPVYRWHSLVAAHARTLLQRRDPAAAQRAHRVTAEHLRRRDPAAAITHALAGGDPA</sequence>
<evidence type="ECO:0000259" key="2">
    <source>
        <dbReference type="Pfam" id="PF25873"/>
    </source>
</evidence>
<dbReference type="Gene3D" id="3.40.50.300">
    <property type="entry name" value="P-loop containing nucleotide triphosphate hydrolases"/>
    <property type="match status" value="1"/>
</dbReference>
<evidence type="ECO:0000256" key="1">
    <source>
        <dbReference type="SAM" id="MobiDB-lite"/>
    </source>
</evidence>